<reference evidence="5 6" key="1">
    <citation type="submission" date="2020-07" db="EMBL/GenBank/DDBJ databases">
        <title>Genomic Encyclopedia of Type Strains, Phase IV (KMG-V): Genome sequencing to study the core and pangenomes of soil and plant-associated prokaryotes.</title>
        <authorList>
            <person name="Whitman W."/>
        </authorList>
    </citation>
    <scope>NUCLEOTIDE SEQUENCE [LARGE SCALE GENOMIC DNA]</scope>
    <source>
        <strain evidence="5 6">X4EP2</strain>
    </source>
</reference>
<accession>A0A7Y9PHM1</accession>
<dbReference type="CDD" id="cd06267">
    <property type="entry name" value="PBP1_LacI_sugar_binding-like"/>
    <property type="match status" value="1"/>
</dbReference>
<dbReference type="EMBL" id="JACCCW010000002">
    <property type="protein sequence ID" value="NYF80063.1"/>
    <property type="molecule type" value="Genomic_DNA"/>
</dbReference>
<dbReference type="InterPro" id="IPR028082">
    <property type="entry name" value="Peripla_BP_I"/>
</dbReference>
<dbReference type="Gene3D" id="3.40.50.2300">
    <property type="match status" value="2"/>
</dbReference>
<dbReference type="InterPro" id="IPR000843">
    <property type="entry name" value="HTH_LacI"/>
</dbReference>
<dbReference type="RefSeq" id="WP_179493260.1">
    <property type="nucleotide sequence ID" value="NZ_JACCCW010000002.1"/>
</dbReference>
<comment type="caution">
    <text evidence="5">The sequence shown here is derived from an EMBL/GenBank/DDBJ whole genome shotgun (WGS) entry which is preliminary data.</text>
</comment>
<dbReference type="Pfam" id="PF13377">
    <property type="entry name" value="Peripla_BP_3"/>
    <property type="match status" value="1"/>
</dbReference>
<dbReference type="PROSITE" id="PS50932">
    <property type="entry name" value="HTH_LACI_2"/>
    <property type="match status" value="1"/>
</dbReference>
<evidence type="ECO:0000256" key="3">
    <source>
        <dbReference type="ARBA" id="ARBA00023163"/>
    </source>
</evidence>
<evidence type="ECO:0000259" key="4">
    <source>
        <dbReference type="PROSITE" id="PS50932"/>
    </source>
</evidence>
<evidence type="ECO:0000313" key="6">
    <source>
        <dbReference type="Proteomes" id="UP000589520"/>
    </source>
</evidence>
<organism evidence="5 6">
    <name type="scientific">Granulicella arctica</name>
    <dbReference type="NCBI Taxonomy" id="940613"/>
    <lineage>
        <taxon>Bacteria</taxon>
        <taxon>Pseudomonadati</taxon>
        <taxon>Acidobacteriota</taxon>
        <taxon>Terriglobia</taxon>
        <taxon>Terriglobales</taxon>
        <taxon>Acidobacteriaceae</taxon>
        <taxon>Granulicella</taxon>
    </lineage>
</organism>
<dbReference type="GO" id="GO:0003700">
    <property type="term" value="F:DNA-binding transcription factor activity"/>
    <property type="evidence" value="ECO:0007669"/>
    <property type="project" value="TreeGrafter"/>
</dbReference>
<dbReference type="GO" id="GO:0000976">
    <property type="term" value="F:transcription cis-regulatory region binding"/>
    <property type="evidence" value="ECO:0007669"/>
    <property type="project" value="TreeGrafter"/>
</dbReference>
<dbReference type="SUPFAM" id="SSF53822">
    <property type="entry name" value="Periplasmic binding protein-like I"/>
    <property type="match status" value="1"/>
</dbReference>
<sequence>MTKKTVRSDDGRPVSLKVLGEYLDLSPATISLVMNNAPGAKSIAPATRERVLAAAKKFNYRPNTIARSLRTRQTFTIGVIVPEFSEGYFTMVMNGVEEYLMHAGYLHFVVSHQGKSDLIDEYPRLLSERSVDGFILVNTSLNEQVRVPVVAISGHRKMQNVTNVMLDHDRSAALALKHLYDLGHRRIAFMKGQRHALDSEYRWEGIQQIAKKIGITVFPELCVFLEANSWSPELGYPVVRDLLAKTRDFTAIFCFNDIAAVGAIRAITDAGLSCPNDISVIGFDDIASAMYQTPSLTTIRQPLRRMGETAAQLLLKRIQNPLEAYPETVVFEPELMVRESTSGVRILAETVKRKAKR</sequence>
<evidence type="ECO:0000313" key="5">
    <source>
        <dbReference type="EMBL" id="NYF80063.1"/>
    </source>
</evidence>
<keyword evidence="6" id="KW-1185">Reference proteome</keyword>
<dbReference type="Gene3D" id="1.10.260.40">
    <property type="entry name" value="lambda repressor-like DNA-binding domains"/>
    <property type="match status" value="1"/>
</dbReference>
<keyword evidence="1" id="KW-0805">Transcription regulation</keyword>
<dbReference type="InterPro" id="IPR046335">
    <property type="entry name" value="LacI/GalR-like_sensor"/>
</dbReference>
<name>A0A7Y9PHM1_9BACT</name>
<keyword evidence="2" id="KW-0238">DNA-binding</keyword>
<dbReference type="SUPFAM" id="SSF47413">
    <property type="entry name" value="lambda repressor-like DNA-binding domains"/>
    <property type="match status" value="1"/>
</dbReference>
<dbReference type="AlphaFoldDB" id="A0A7Y9PHM1"/>
<dbReference type="SMART" id="SM00354">
    <property type="entry name" value="HTH_LACI"/>
    <property type="match status" value="1"/>
</dbReference>
<protein>
    <submittedName>
        <fullName evidence="5">LacI family transcriptional regulator</fullName>
    </submittedName>
</protein>
<dbReference type="PANTHER" id="PTHR30146">
    <property type="entry name" value="LACI-RELATED TRANSCRIPTIONAL REPRESSOR"/>
    <property type="match status" value="1"/>
</dbReference>
<feature type="domain" description="HTH lacI-type" evidence="4">
    <location>
        <begin position="26"/>
        <end position="71"/>
    </location>
</feature>
<dbReference type="InterPro" id="IPR010982">
    <property type="entry name" value="Lambda_DNA-bd_dom_sf"/>
</dbReference>
<proteinExistence type="predicted"/>
<dbReference type="Pfam" id="PF00356">
    <property type="entry name" value="LacI"/>
    <property type="match status" value="1"/>
</dbReference>
<evidence type="ECO:0000256" key="1">
    <source>
        <dbReference type="ARBA" id="ARBA00023015"/>
    </source>
</evidence>
<dbReference type="PANTHER" id="PTHR30146:SF109">
    <property type="entry name" value="HTH-TYPE TRANSCRIPTIONAL REGULATOR GALS"/>
    <property type="match status" value="1"/>
</dbReference>
<evidence type="ECO:0000256" key="2">
    <source>
        <dbReference type="ARBA" id="ARBA00023125"/>
    </source>
</evidence>
<keyword evidence="3" id="KW-0804">Transcription</keyword>
<dbReference type="CDD" id="cd01392">
    <property type="entry name" value="HTH_LacI"/>
    <property type="match status" value="1"/>
</dbReference>
<dbReference type="Proteomes" id="UP000589520">
    <property type="component" value="Unassembled WGS sequence"/>
</dbReference>
<gene>
    <name evidence="5" type="ORF">HDF17_002383</name>
</gene>